<proteinExistence type="predicted"/>
<dbReference type="Pfam" id="PF01047">
    <property type="entry name" value="MarR"/>
    <property type="match status" value="1"/>
</dbReference>
<dbReference type="GO" id="GO:0003677">
    <property type="term" value="F:DNA binding"/>
    <property type="evidence" value="ECO:0007669"/>
    <property type="project" value="UniProtKB-KW"/>
</dbReference>
<dbReference type="SUPFAM" id="SSF46785">
    <property type="entry name" value="Winged helix' DNA-binding domain"/>
    <property type="match status" value="1"/>
</dbReference>
<sequence length="144" mass="16917">MHEQSMERIEQELTDFIRRIVATETRTGSLDRSAYILLRQLSLHGPAGVKTLADELRLDVSTVSRQAAALVDKQYVEKVPNPLDGRSYFYRLSARGEKEFEENRRLRQAKLMEVFQDWTEEERESFGQLLQKYNQSVNRMLHNL</sequence>
<evidence type="ECO:0000313" key="3">
    <source>
        <dbReference type="EMBL" id="GIQ69149.1"/>
    </source>
</evidence>
<dbReference type="EMBL" id="BOVK01000024">
    <property type="protein sequence ID" value="GIQ69149.1"/>
    <property type="molecule type" value="Genomic_DNA"/>
</dbReference>
<keyword evidence="1" id="KW-0238">DNA-binding</keyword>
<accession>A0A8J4H1H1</accession>
<evidence type="ECO:0000313" key="4">
    <source>
        <dbReference type="Proteomes" id="UP000677918"/>
    </source>
</evidence>
<dbReference type="RefSeq" id="WP_213411952.1">
    <property type="nucleotide sequence ID" value="NZ_BOVK01000024.1"/>
</dbReference>
<dbReference type="PANTHER" id="PTHR33164">
    <property type="entry name" value="TRANSCRIPTIONAL REGULATOR, MARR FAMILY"/>
    <property type="match status" value="1"/>
</dbReference>
<name>A0A8J4H1H1_9BACL</name>
<feature type="domain" description="HTH marR-type" evidence="2">
    <location>
        <begin position="1"/>
        <end position="135"/>
    </location>
</feature>
<reference evidence="3" key="1">
    <citation type="submission" date="2021-04" db="EMBL/GenBank/DDBJ databases">
        <title>Draft genome sequence of Xylanibacillus composti strain K13.</title>
        <authorList>
            <person name="Uke A."/>
            <person name="Chhe C."/>
            <person name="Baramee S."/>
            <person name="Kosugi A."/>
        </authorList>
    </citation>
    <scope>NUCLEOTIDE SEQUENCE</scope>
    <source>
        <strain evidence="3">K13</strain>
    </source>
</reference>
<evidence type="ECO:0000256" key="1">
    <source>
        <dbReference type="ARBA" id="ARBA00023125"/>
    </source>
</evidence>
<dbReference type="InterPro" id="IPR036388">
    <property type="entry name" value="WH-like_DNA-bd_sf"/>
</dbReference>
<gene>
    <name evidence="3" type="primary">yxaD</name>
    <name evidence="3" type="ORF">XYCOK13_19730</name>
</gene>
<dbReference type="InterPro" id="IPR000835">
    <property type="entry name" value="HTH_MarR-typ"/>
</dbReference>
<dbReference type="GO" id="GO:0003700">
    <property type="term" value="F:DNA-binding transcription factor activity"/>
    <property type="evidence" value="ECO:0007669"/>
    <property type="project" value="InterPro"/>
</dbReference>
<dbReference type="InterPro" id="IPR036390">
    <property type="entry name" value="WH_DNA-bd_sf"/>
</dbReference>
<comment type="caution">
    <text evidence="3">The sequence shown here is derived from an EMBL/GenBank/DDBJ whole genome shotgun (WGS) entry which is preliminary data.</text>
</comment>
<protein>
    <submittedName>
        <fullName evidence="3">Putative HTH-type transcriptional regulator YxaD</fullName>
    </submittedName>
</protein>
<organism evidence="3 4">
    <name type="scientific">Xylanibacillus composti</name>
    <dbReference type="NCBI Taxonomy" id="1572762"/>
    <lineage>
        <taxon>Bacteria</taxon>
        <taxon>Bacillati</taxon>
        <taxon>Bacillota</taxon>
        <taxon>Bacilli</taxon>
        <taxon>Bacillales</taxon>
        <taxon>Paenibacillaceae</taxon>
        <taxon>Xylanibacillus</taxon>
    </lineage>
</organism>
<dbReference type="GO" id="GO:0006950">
    <property type="term" value="P:response to stress"/>
    <property type="evidence" value="ECO:0007669"/>
    <property type="project" value="TreeGrafter"/>
</dbReference>
<dbReference type="InterPro" id="IPR039422">
    <property type="entry name" value="MarR/SlyA-like"/>
</dbReference>
<dbReference type="PROSITE" id="PS50995">
    <property type="entry name" value="HTH_MARR_2"/>
    <property type="match status" value="1"/>
</dbReference>
<dbReference type="AlphaFoldDB" id="A0A8J4H1H1"/>
<dbReference type="PANTHER" id="PTHR33164:SF57">
    <property type="entry name" value="MARR-FAMILY TRANSCRIPTIONAL REGULATOR"/>
    <property type="match status" value="1"/>
</dbReference>
<dbReference type="Proteomes" id="UP000677918">
    <property type="component" value="Unassembled WGS sequence"/>
</dbReference>
<evidence type="ECO:0000259" key="2">
    <source>
        <dbReference type="PROSITE" id="PS50995"/>
    </source>
</evidence>
<dbReference type="SMART" id="SM00347">
    <property type="entry name" value="HTH_MARR"/>
    <property type="match status" value="1"/>
</dbReference>
<dbReference type="Gene3D" id="1.10.10.10">
    <property type="entry name" value="Winged helix-like DNA-binding domain superfamily/Winged helix DNA-binding domain"/>
    <property type="match status" value="1"/>
</dbReference>
<keyword evidence="4" id="KW-1185">Reference proteome</keyword>